<dbReference type="PATRIC" id="fig|1263868.3.peg.4458"/>
<evidence type="ECO:0000313" key="1">
    <source>
        <dbReference type="EMBL" id="EMI25290.1"/>
    </source>
</evidence>
<name>M5S179_9BACT</name>
<proteinExistence type="predicted"/>
<evidence type="ECO:0000313" key="2">
    <source>
        <dbReference type="Proteomes" id="UP000011996"/>
    </source>
</evidence>
<dbReference type="EMBL" id="ANOF01000128">
    <property type="protein sequence ID" value="EMI25290.1"/>
    <property type="molecule type" value="Genomic_DNA"/>
</dbReference>
<dbReference type="AlphaFoldDB" id="M5S179"/>
<organism evidence="1 2">
    <name type="scientific">Rhodopirellula europaea SH398</name>
    <dbReference type="NCBI Taxonomy" id="1263868"/>
    <lineage>
        <taxon>Bacteria</taxon>
        <taxon>Pseudomonadati</taxon>
        <taxon>Planctomycetota</taxon>
        <taxon>Planctomycetia</taxon>
        <taxon>Pirellulales</taxon>
        <taxon>Pirellulaceae</taxon>
        <taxon>Rhodopirellula</taxon>
    </lineage>
</organism>
<protein>
    <submittedName>
        <fullName evidence="1">Uncharacterized protein</fullName>
    </submittedName>
</protein>
<sequence>MVLQPTADVDPGSERNWDDVAGALSGLADRVSLMRIELGSLPEAESLVNALPDTFSATIRSREANWHVVEILVLQTTGE</sequence>
<reference evidence="1 2" key="1">
    <citation type="journal article" date="2013" name="Mar. Genomics">
        <title>Expression of sulfatases in Rhodopirellula baltica and the diversity of sulfatases in the genus Rhodopirellula.</title>
        <authorList>
            <person name="Wegner C.E."/>
            <person name="Richter-Heitmann T."/>
            <person name="Klindworth A."/>
            <person name="Klockow C."/>
            <person name="Richter M."/>
            <person name="Achstetter T."/>
            <person name="Glockner F.O."/>
            <person name="Harder J."/>
        </authorList>
    </citation>
    <scope>NUCLEOTIDE SEQUENCE [LARGE SCALE GENOMIC DNA]</scope>
    <source>
        <strain evidence="1 2">SH398</strain>
    </source>
</reference>
<accession>M5S179</accession>
<comment type="caution">
    <text evidence="1">The sequence shown here is derived from an EMBL/GenBank/DDBJ whole genome shotgun (WGS) entry which is preliminary data.</text>
</comment>
<gene>
    <name evidence="1" type="ORF">RESH_04115</name>
</gene>
<dbReference type="Proteomes" id="UP000011996">
    <property type="component" value="Unassembled WGS sequence"/>
</dbReference>